<evidence type="ECO:0000313" key="5">
    <source>
        <dbReference type="Proteomes" id="UP000325291"/>
    </source>
</evidence>
<evidence type="ECO:0000313" key="4">
    <source>
        <dbReference type="EMBL" id="KAA0912498.1"/>
    </source>
</evidence>
<dbReference type="GO" id="GO:0016747">
    <property type="term" value="F:acyltransferase activity, transferring groups other than amino-acyl groups"/>
    <property type="evidence" value="ECO:0007669"/>
    <property type="project" value="InterPro"/>
</dbReference>
<comment type="caution">
    <text evidence="4">The sequence shown here is derived from an EMBL/GenBank/DDBJ whole genome shotgun (WGS) entry which is preliminary data.</text>
</comment>
<feature type="domain" description="N-acetyltransferase" evidence="3">
    <location>
        <begin position="3"/>
        <end position="152"/>
    </location>
</feature>
<dbReference type="PANTHER" id="PTHR43877">
    <property type="entry name" value="AMINOALKYLPHOSPHONATE N-ACETYLTRANSFERASE-RELATED-RELATED"/>
    <property type="match status" value="1"/>
</dbReference>
<evidence type="ECO:0000256" key="2">
    <source>
        <dbReference type="ARBA" id="ARBA00023315"/>
    </source>
</evidence>
<dbReference type="InterPro" id="IPR000182">
    <property type="entry name" value="GNAT_dom"/>
</dbReference>
<keyword evidence="2" id="KW-0012">Acyltransferase</keyword>
<sequence length="152" mass="16012">MIVTVETPDTTDVAALLAVHEALMRGQTPAESCHVRSADDLRAANGQVYTLRSEAGALLAIAALVPLSATHEELKSMHTAQAARGRGAGRALLDGMISDARSRGVTRISLETGSGPEHDAARALYAKAGFSETAPFADYPDDPLSTYMTRAF</sequence>
<dbReference type="Pfam" id="PF00583">
    <property type="entry name" value="Acetyltransf_1"/>
    <property type="match status" value="1"/>
</dbReference>
<protein>
    <submittedName>
        <fullName evidence="4">GNAT family N-acetyltransferase</fullName>
    </submittedName>
</protein>
<evidence type="ECO:0000259" key="3">
    <source>
        <dbReference type="PROSITE" id="PS51186"/>
    </source>
</evidence>
<keyword evidence="5" id="KW-1185">Reference proteome</keyword>
<dbReference type="PROSITE" id="PS51186">
    <property type="entry name" value="GNAT"/>
    <property type="match status" value="1"/>
</dbReference>
<gene>
    <name evidence="4" type="ORF">FLO80_15655</name>
</gene>
<dbReference type="Gene3D" id="3.40.630.30">
    <property type="match status" value="1"/>
</dbReference>
<reference evidence="4 5" key="1">
    <citation type="submission" date="2019-07" db="EMBL/GenBank/DDBJ databases">
        <title>Aquicoccus porphyridii gen. nov., sp. nov., isolated from a small marine red alga, Porphyridium marinum.</title>
        <authorList>
            <person name="Liu L."/>
        </authorList>
    </citation>
    <scope>NUCLEOTIDE SEQUENCE [LARGE SCALE GENOMIC DNA]</scope>
    <source>
        <strain evidence="4 5">L1 8-17</strain>
    </source>
</reference>
<dbReference type="AlphaFoldDB" id="A0A5A9Z5T3"/>
<dbReference type="InterPro" id="IPR016181">
    <property type="entry name" value="Acyl_CoA_acyltransferase"/>
</dbReference>
<dbReference type="InterPro" id="IPR050832">
    <property type="entry name" value="Bact_Acetyltransf"/>
</dbReference>
<organism evidence="4 5">
    <name type="scientific">Aquicoccus porphyridii</name>
    <dbReference type="NCBI Taxonomy" id="1852029"/>
    <lineage>
        <taxon>Bacteria</taxon>
        <taxon>Pseudomonadati</taxon>
        <taxon>Pseudomonadota</taxon>
        <taxon>Alphaproteobacteria</taxon>
        <taxon>Rhodobacterales</taxon>
        <taxon>Paracoccaceae</taxon>
        <taxon>Aquicoccus</taxon>
    </lineage>
</organism>
<keyword evidence="1 4" id="KW-0808">Transferase</keyword>
<evidence type="ECO:0000256" key="1">
    <source>
        <dbReference type="ARBA" id="ARBA00022679"/>
    </source>
</evidence>
<dbReference type="Proteomes" id="UP000325291">
    <property type="component" value="Unassembled WGS sequence"/>
</dbReference>
<dbReference type="EMBL" id="VINQ01000013">
    <property type="protein sequence ID" value="KAA0912498.1"/>
    <property type="molecule type" value="Genomic_DNA"/>
</dbReference>
<dbReference type="SUPFAM" id="SSF55729">
    <property type="entry name" value="Acyl-CoA N-acyltransferases (Nat)"/>
    <property type="match status" value="1"/>
</dbReference>
<accession>A0A5A9Z5T3</accession>
<name>A0A5A9Z5T3_9RHOB</name>
<proteinExistence type="predicted"/>
<dbReference type="PANTHER" id="PTHR43877:SF5">
    <property type="entry name" value="BLL8307 PROTEIN"/>
    <property type="match status" value="1"/>
</dbReference>
<dbReference type="RefSeq" id="WP_111367431.1">
    <property type="nucleotide sequence ID" value="NZ_VINQ01000013.1"/>
</dbReference>